<dbReference type="EMBL" id="CP111014">
    <property type="protein sequence ID" value="WAR00995.1"/>
    <property type="molecule type" value="Genomic_DNA"/>
</dbReference>
<evidence type="ECO:0000313" key="4">
    <source>
        <dbReference type="EMBL" id="WAR00995.1"/>
    </source>
</evidence>
<dbReference type="SUPFAM" id="SSF49785">
    <property type="entry name" value="Galactose-binding domain-like"/>
    <property type="match status" value="1"/>
</dbReference>
<keyword evidence="1" id="KW-0479">Metal-binding</keyword>
<evidence type="ECO:0000259" key="3">
    <source>
        <dbReference type="PROSITE" id="PS50158"/>
    </source>
</evidence>
<name>A0ABY7DTG0_MYAAR</name>
<protein>
    <submittedName>
        <fullName evidence="4">ZCHC9-like protein</fullName>
    </submittedName>
</protein>
<keyword evidence="1" id="KW-0862">Zinc</keyword>
<dbReference type="InterPro" id="IPR042246">
    <property type="entry name" value="ZCCHC9"/>
</dbReference>
<dbReference type="Gene3D" id="4.10.60.10">
    <property type="entry name" value="Zinc finger, CCHC-type"/>
    <property type="match status" value="3"/>
</dbReference>
<keyword evidence="5" id="KW-1185">Reference proteome</keyword>
<gene>
    <name evidence="4" type="ORF">MAR_025367</name>
</gene>
<dbReference type="PROSITE" id="PS50158">
    <property type="entry name" value="ZF_CCHC"/>
    <property type="match status" value="5"/>
</dbReference>
<evidence type="ECO:0000256" key="2">
    <source>
        <dbReference type="SAM" id="MobiDB-lite"/>
    </source>
</evidence>
<feature type="region of interest" description="Disordered" evidence="2">
    <location>
        <begin position="131"/>
        <end position="187"/>
    </location>
</feature>
<feature type="region of interest" description="Disordered" evidence="2">
    <location>
        <begin position="1"/>
        <end position="91"/>
    </location>
</feature>
<feature type="domain" description="CCHC-type" evidence="3">
    <location>
        <begin position="194"/>
        <end position="209"/>
    </location>
</feature>
<dbReference type="InterPro" id="IPR001878">
    <property type="entry name" value="Znf_CCHC"/>
</dbReference>
<feature type="domain" description="CCHC-type" evidence="3">
    <location>
        <begin position="275"/>
        <end position="290"/>
    </location>
</feature>
<sequence>MTRFAKFGEKTRKAEEASTWKELKSGAGAQSDLTPPKAIHSPAKQQHDKLSSPLKGVKKDKQFKAGKGKHGNNDKKKSFLNKPKFNSKKPLDYSSLECYNCKQKGHKASDCPQPPDGKKLEFQCYNCKEKGHKSFECPKPSKRDGKKFAMKKRGNEPEKNKSFKFNKTDKDWKEKRSEQRRVKRQSEAETKKHCFHCREAGHQMSECPDMQKDVEHGTGICFKCGSTEHAINKCPVKLSPGEFPYAKCFICGEIGHLSRQCPDNPRGLYPNGGCCNECGSVEHLRRDCPEFQKKQGIESITLGRLEDSTSLEDQPSQEPSKDTTIKQKTKKPKLSFFSLPKLTEDKGSPQWISMEFDQMSSLTKMQLQFQGGFAGRECWLEGRTEGSAQWAKVRDFFPDDINGLQTFSFDPPTEKLQAAKIVFSTSTDFFGRITIYSLVLYGSDS</sequence>
<feature type="compositionally biased region" description="Basic and acidic residues" evidence="2">
    <location>
        <begin position="1"/>
        <end position="24"/>
    </location>
</feature>
<dbReference type="PANTHER" id="PTHR46242:SF1">
    <property type="entry name" value="ZINC FINGER CCHC DOMAIN-CONTAINING PROTEIN 9"/>
    <property type="match status" value="1"/>
</dbReference>
<dbReference type="Pfam" id="PF00098">
    <property type="entry name" value="zf-CCHC"/>
    <property type="match status" value="4"/>
</dbReference>
<dbReference type="Proteomes" id="UP001164746">
    <property type="component" value="Chromosome 3"/>
</dbReference>
<reference evidence="4" key="1">
    <citation type="submission" date="2022-11" db="EMBL/GenBank/DDBJ databases">
        <title>Centuries of genome instability and evolution in soft-shell clam transmissible cancer (bioRxiv).</title>
        <authorList>
            <person name="Hart S.F.M."/>
            <person name="Yonemitsu M.A."/>
            <person name="Giersch R.M."/>
            <person name="Beal B.F."/>
            <person name="Arriagada G."/>
            <person name="Davis B.W."/>
            <person name="Ostrander E.A."/>
            <person name="Goff S.P."/>
            <person name="Metzger M.J."/>
        </authorList>
    </citation>
    <scope>NUCLEOTIDE SEQUENCE</scope>
    <source>
        <strain evidence="4">MELC-2E11</strain>
        <tissue evidence="4">Siphon/mantle</tissue>
    </source>
</reference>
<proteinExistence type="predicted"/>
<feature type="domain" description="CCHC-type" evidence="3">
    <location>
        <begin position="124"/>
        <end position="139"/>
    </location>
</feature>
<dbReference type="SMART" id="SM00343">
    <property type="entry name" value="ZnF_C2HC"/>
    <property type="match status" value="6"/>
</dbReference>
<organism evidence="4 5">
    <name type="scientific">Mya arenaria</name>
    <name type="common">Soft-shell clam</name>
    <dbReference type="NCBI Taxonomy" id="6604"/>
    <lineage>
        <taxon>Eukaryota</taxon>
        <taxon>Metazoa</taxon>
        <taxon>Spiralia</taxon>
        <taxon>Lophotrochozoa</taxon>
        <taxon>Mollusca</taxon>
        <taxon>Bivalvia</taxon>
        <taxon>Autobranchia</taxon>
        <taxon>Heteroconchia</taxon>
        <taxon>Euheterodonta</taxon>
        <taxon>Imparidentia</taxon>
        <taxon>Neoheterodontei</taxon>
        <taxon>Myida</taxon>
        <taxon>Myoidea</taxon>
        <taxon>Myidae</taxon>
        <taxon>Mya</taxon>
    </lineage>
</organism>
<dbReference type="SUPFAM" id="SSF57756">
    <property type="entry name" value="Retrovirus zinc finger-like domains"/>
    <property type="match status" value="3"/>
</dbReference>
<dbReference type="PANTHER" id="PTHR46242">
    <property type="entry name" value="ZINC FINGER CCHC DOMAIN-CONTAINING PROTEIN 9 ZCCHC9"/>
    <property type="match status" value="1"/>
</dbReference>
<dbReference type="InterPro" id="IPR036875">
    <property type="entry name" value="Znf_CCHC_sf"/>
</dbReference>
<feature type="region of interest" description="Disordered" evidence="2">
    <location>
        <begin position="302"/>
        <end position="328"/>
    </location>
</feature>
<evidence type="ECO:0000256" key="1">
    <source>
        <dbReference type="PROSITE-ProRule" id="PRU00047"/>
    </source>
</evidence>
<accession>A0ABY7DTG0</accession>
<keyword evidence="1" id="KW-0863">Zinc-finger</keyword>
<dbReference type="InterPro" id="IPR008979">
    <property type="entry name" value="Galactose-bd-like_sf"/>
</dbReference>
<evidence type="ECO:0000313" key="5">
    <source>
        <dbReference type="Proteomes" id="UP001164746"/>
    </source>
</evidence>
<feature type="domain" description="CCHC-type" evidence="3">
    <location>
        <begin position="247"/>
        <end position="263"/>
    </location>
</feature>
<feature type="domain" description="CCHC-type" evidence="3">
    <location>
        <begin position="98"/>
        <end position="113"/>
    </location>
</feature>